<dbReference type="VEuPathDB" id="FungiDB:ASPSYDRAFT_88150"/>
<dbReference type="InterPro" id="IPR025110">
    <property type="entry name" value="AMP-bd_C"/>
</dbReference>
<protein>
    <recommendedName>
        <fullName evidence="5">AMP-dependent synthetase/ligase domain-containing protein</fullName>
    </recommendedName>
</protein>
<keyword evidence="4" id="KW-1185">Reference proteome</keyword>
<dbReference type="GO" id="GO:0031956">
    <property type="term" value="F:medium-chain fatty acid-CoA ligase activity"/>
    <property type="evidence" value="ECO:0007669"/>
    <property type="project" value="TreeGrafter"/>
</dbReference>
<name>A0A1L9TQN6_9EURO</name>
<dbReference type="EMBL" id="KV878584">
    <property type="protein sequence ID" value="OJJ61613.1"/>
    <property type="molecule type" value="Genomic_DNA"/>
</dbReference>
<dbReference type="STRING" id="1036612.A0A1L9TQN6"/>
<feature type="domain" description="AMP-dependent synthetase/ligase" evidence="1">
    <location>
        <begin position="56"/>
        <end position="436"/>
    </location>
</feature>
<dbReference type="Proteomes" id="UP000184356">
    <property type="component" value="Unassembled WGS sequence"/>
</dbReference>
<evidence type="ECO:0000313" key="4">
    <source>
        <dbReference type="Proteomes" id="UP000184356"/>
    </source>
</evidence>
<evidence type="ECO:0000313" key="3">
    <source>
        <dbReference type="EMBL" id="OJJ61613.1"/>
    </source>
</evidence>
<sequence>MHQRTLFAASRGFFLSRRNLTTPFTCRSCRTRFAAGRSLATLPNLSLFRALKNHDPSSLAVTHNPSFRTFTYENLVADVLQSKDRLRQSDGGGRDGLRGERVAFLAENSYDYVVMLLSILASDAIAVPLSTGFPIHELKYIMDNSQAGMLIATERYGDMARKILEEGLNREPVLDVRRKIMAGATGVGAVELEGLDKENGGMMLYTSGTTNRPKGVLIPQSALAAQAASLVEAWKYTPDDRLLHLLPLHHIHGTINAILTPILSGSSIEFMFPFNPTSVWNRLAEPFLPEGARSKITFLTAVPTIYNRLMSTFSSLPPEVQDAAKIAISPEHLRLNISGSAALPTPTKKAWQELSNGNVLLERYGMTEVGMALSCGLDFADRVDGSVGWPLPSVEVRLFDTDANEVIQPGQEVGSKGRLREGEIQLRGPTVFREYWANETATRETFLDSDDGKGSWFKTGDVATRQPVENAGKGTSGEWAKGPMYFIQGRRSVDIIKIGGEKVSALEVERELLSLPQIVEAAVVGLPSEQWGQKVAAIVVLNSDAAMETGRNGKPWGPLDMRRALKDRLASYKLPSEMKILDGPIPRNAMGKVNKKMLVKEVFGA</sequence>
<dbReference type="InterPro" id="IPR000873">
    <property type="entry name" value="AMP-dep_synth/lig_dom"/>
</dbReference>
<dbReference type="Pfam" id="PF13193">
    <property type="entry name" value="AMP-binding_C"/>
    <property type="match status" value="1"/>
</dbReference>
<evidence type="ECO:0000259" key="2">
    <source>
        <dbReference type="Pfam" id="PF13193"/>
    </source>
</evidence>
<feature type="domain" description="AMP-binding enzyme C-terminal" evidence="2">
    <location>
        <begin position="507"/>
        <end position="592"/>
    </location>
</feature>
<proteinExistence type="predicted"/>
<gene>
    <name evidence="3" type="ORF">ASPSYDRAFT_88150</name>
</gene>
<dbReference type="Pfam" id="PF00501">
    <property type="entry name" value="AMP-binding"/>
    <property type="match status" value="1"/>
</dbReference>
<dbReference type="GeneID" id="63768045"/>
<dbReference type="OrthoDB" id="2962993at2759"/>
<dbReference type="PANTHER" id="PTHR43201:SF28">
    <property type="entry name" value="ENZYME, PUTATIVE (AFU_ORTHOLOGUE AFUA_7G01530)-RELATED"/>
    <property type="match status" value="1"/>
</dbReference>
<dbReference type="RefSeq" id="XP_040705419.1">
    <property type="nucleotide sequence ID" value="XM_040851972.1"/>
</dbReference>
<evidence type="ECO:0000259" key="1">
    <source>
        <dbReference type="Pfam" id="PF00501"/>
    </source>
</evidence>
<evidence type="ECO:0008006" key="5">
    <source>
        <dbReference type="Google" id="ProtNLM"/>
    </source>
</evidence>
<organism evidence="3 4">
    <name type="scientific">Aspergillus sydowii CBS 593.65</name>
    <dbReference type="NCBI Taxonomy" id="1036612"/>
    <lineage>
        <taxon>Eukaryota</taxon>
        <taxon>Fungi</taxon>
        <taxon>Dikarya</taxon>
        <taxon>Ascomycota</taxon>
        <taxon>Pezizomycotina</taxon>
        <taxon>Eurotiomycetes</taxon>
        <taxon>Eurotiomycetidae</taxon>
        <taxon>Eurotiales</taxon>
        <taxon>Aspergillaceae</taxon>
        <taxon>Aspergillus</taxon>
        <taxon>Aspergillus subgen. Nidulantes</taxon>
    </lineage>
</organism>
<reference evidence="4" key="1">
    <citation type="journal article" date="2017" name="Genome Biol.">
        <title>Comparative genomics reveals high biological diversity and specific adaptations in the industrially and medically important fungal genus Aspergillus.</title>
        <authorList>
            <person name="de Vries R.P."/>
            <person name="Riley R."/>
            <person name="Wiebenga A."/>
            <person name="Aguilar-Osorio G."/>
            <person name="Amillis S."/>
            <person name="Uchima C.A."/>
            <person name="Anderluh G."/>
            <person name="Asadollahi M."/>
            <person name="Askin M."/>
            <person name="Barry K."/>
            <person name="Battaglia E."/>
            <person name="Bayram O."/>
            <person name="Benocci T."/>
            <person name="Braus-Stromeyer S.A."/>
            <person name="Caldana C."/>
            <person name="Canovas D."/>
            <person name="Cerqueira G.C."/>
            <person name="Chen F."/>
            <person name="Chen W."/>
            <person name="Choi C."/>
            <person name="Clum A."/>
            <person name="Dos Santos R.A."/>
            <person name="Damasio A.R."/>
            <person name="Diallinas G."/>
            <person name="Emri T."/>
            <person name="Fekete E."/>
            <person name="Flipphi M."/>
            <person name="Freyberg S."/>
            <person name="Gallo A."/>
            <person name="Gournas C."/>
            <person name="Habgood R."/>
            <person name="Hainaut M."/>
            <person name="Harispe M.L."/>
            <person name="Henrissat B."/>
            <person name="Hilden K.S."/>
            <person name="Hope R."/>
            <person name="Hossain A."/>
            <person name="Karabika E."/>
            <person name="Karaffa L."/>
            <person name="Karanyi Z."/>
            <person name="Krasevec N."/>
            <person name="Kuo A."/>
            <person name="Kusch H."/>
            <person name="LaButti K."/>
            <person name="Lagendijk E.L."/>
            <person name="Lapidus A."/>
            <person name="Levasseur A."/>
            <person name="Lindquist E."/>
            <person name="Lipzen A."/>
            <person name="Logrieco A.F."/>
            <person name="MacCabe A."/>
            <person name="Maekelae M.R."/>
            <person name="Malavazi I."/>
            <person name="Melin P."/>
            <person name="Meyer V."/>
            <person name="Mielnichuk N."/>
            <person name="Miskei M."/>
            <person name="Molnar A.P."/>
            <person name="Mule G."/>
            <person name="Ngan C.Y."/>
            <person name="Orejas M."/>
            <person name="Orosz E."/>
            <person name="Ouedraogo J.P."/>
            <person name="Overkamp K.M."/>
            <person name="Park H.-S."/>
            <person name="Perrone G."/>
            <person name="Piumi F."/>
            <person name="Punt P.J."/>
            <person name="Ram A.F."/>
            <person name="Ramon A."/>
            <person name="Rauscher S."/>
            <person name="Record E."/>
            <person name="Riano-Pachon D.M."/>
            <person name="Robert V."/>
            <person name="Roehrig J."/>
            <person name="Ruller R."/>
            <person name="Salamov A."/>
            <person name="Salih N.S."/>
            <person name="Samson R.A."/>
            <person name="Sandor E."/>
            <person name="Sanguinetti M."/>
            <person name="Schuetze T."/>
            <person name="Sepcic K."/>
            <person name="Shelest E."/>
            <person name="Sherlock G."/>
            <person name="Sophianopoulou V."/>
            <person name="Squina F.M."/>
            <person name="Sun H."/>
            <person name="Susca A."/>
            <person name="Todd R.B."/>
            <person name="Tsang A."/>
            <person name="Unkles S.E."/>
            <person name="van de Wiele N."/>
            <person name="van Rossen-Uffink D."/>
            <person name="Oliveira J.V."/>
            <person name="Vesth T.C."/>
            <person name="Visser J."/>
            <person name="Yu J.-H."/>
            <person name="Zhou M."/>
            <person name="Andersen M.R."/>
            <person name="Archer D.B."/>
            <person name="Baker S.E."/>
            <person name="Benoit I."/>
            <person name="Brakhage A.A."/>
            <person name="Braus G.H."/>
            <person name="Fischer R."/>
            <person name="Frisvad J.C."/>
            <person name="Goldman G.H."/>
            <person name="Houbraken J."/>
            <person name="Oakley B."/>
            <person name="Pocsi I."/>
            <person name="Scazzocchio C."/>
            <person name="Seiboth B."/>
            <person name="vanKuyk P.A."/>
            <person name="Wortman J."/>
            <person name="Dyer P.S."/>
            <person name="Grigoriev I.V."/>
        </authorList>
    </citation>
    <scope>NUCLEOTIDE SEQUENCE [LARGE SCALE GENOMIC DNA]</scope>
    <source>
        <strain evidence="4">CBS 593.65</strain>
    </source>
</reference>
<dbReference type="SUPFAM" id="SSF56801">
    <property type="entry name" value="Acetyl-CoA synthetase-like"/>
    <property type="match status" value="1"/>
</dbReference>
<dbReference type="InterPro" id="IPR042099">
    <property type="entry name" value="ANL_N_sf"/>
</dbReference>
<accession>A0A1L9TQN6</accession>
<dbReference type="PANTHER" id="PTHR43201">
    <property type="entry name" value="ACYL-COA SYNTHETASE"/>
    <property type="match status" value="1"/>
</dbReference>
<dbReference type="AlphaFoldDB" id="A0A1L9TQN6"/>
<dbReference type="GO" id="GO:0006631">
    <property type="term" value="P:fatty acid metabolic process"/>
    <property type="evidence" value="ECO:0007669"/>
    <property type="project" value="TreeGrafter"/>
</dbReference>
<dbReference type="Gene3D" id="3.30.300.30">
    <property type="match status" value="1"/>
</dbReference>
<dbReference type="InterPro" id="IPR045851">
    <property type="entry name" value="AMP-bd_C_sf"/>
</dbReference>
<dbReference type="Gene3D" id="3.40.50.12780">
    <property type="entry name" value="N-terminal domain of ligase-like"/>
    <property type="match status" value="1"/>
</dbReference>